<reference evidence="10 11" key="1">
    <citation type="submission" date="2008-03" db="EMBL/GenBank/DDBJ databases">
        <title>Sequencing of the draft genome and assembly of Burkholderia graminis C4D1M.</title>
        <authorList>
            <consortium name="US DOE Joint Genome Institute (JGI-PGF)"/>
            <person name="Copeland A."/>
            <person name="Lucas S."/>
            <person name="Lapidus A."/>
            <person name="Glavina del Rio T."/>
            <person name="Dalin E."/>
            <person name="Tice H."/>
            <person name="Bruce D."/>
            <person name="Goodwin L."/>
            <person name="Pitluck S."/>
            <person name="Larimer F."/>
            <person name="Land M.L."/>
            <person name="Hauser L."/>
            <person name="Tiedje J."/>
            <person name="Richardson P."/>
        </authorList>
    </citation>
    <scope>NUCLEOTIDE SEQUENCE [LARGE SCALE GENOMIC DNA]</scope>
    <source>
        <strain evidence="11">ATCC 700544 / DSM 17151 / LMG 18924 / NCIMB 13744 / C4D1M</strain>
    </source>
</reference>
<dbReference type="GO" id="GO:0008939">
    <property type="term" value="F:nicotinate-nucleotide-dimethylbenzimidazole phosphoribosyltransferase activity"/>
    <property type="evidence" value="ECO:0007669"/>
    <property type="project" value="UniProtKB-EC"/>
</dbReference>
<evidence type="ECO:0000256" key="7">
    <source>
        <dbReference type="ARBA" id="ARBA00022679"/>
    </source>
</evidence>
<keyword evidence="5" id="KW-0169">Cobalamin biosynthesis</keyword>
<accession>B1FXB6</accession>
<dbReference type="AlphaFoldDB" id="B1FXB6"/>
<dbReference type="GO" id="GO:0009236">
    <property type="term" value="P:cobalamin biosynthetic process"/>
    <property type="evidence" value="ECO:0007669"/>
    <property type="project" value="UniProtKB-KW"/>
</dbReference>
<keyword evidence="11" id="KW-1185">Reference proteome</keyword>
<gene>
    <name evidence="10" type="ORF">BgramDRAFT_1980</name>
</gene>
<evidence type="ECO:0000256" key="6">
    <source>
        <dbReference type="ARBA" id="ARBA00022676"/>
    </source>
</evidence>
<dbReference type="Gene3D" id="1.10.1610.10">
    <property type="match status" value="1"/>
</dbReference>
<evidence type="ECO:0000313" key="10">
    <source>
        <dbReference type="EMBL" id="EDT11455.1"/>
    </source>
</evidence>
<evidence type="ECO:0000313" key="11">
    <source>
        <dbReference type="Proteomes" id="UP000005045"/>
    </source>
</evidence>
<dbReference type="EC" id="2.4.2.21" evidence="3"/>
<organism evidence="10 11">
    <name type="scientific">Paraburkholderia graminis (strain ATCC 700544 / DSM 17151 / LMG 18924 / NCIMB 13744 / C4D1M)</name>
    <dbReference type="NCBI Taxonomy" id="396598"/>
    <lineage>
        <taxon>Bacteria</taxon>
        <taxon>Pseudomonadati</taxon>
        <taxon>Pseudomonadota</taxon>
        <taxon>Betaproteobacteria</taxon>
        <taxon>Burkholderiales</taxon>
        <taxon>Burkholderiaceae</taxon>
        <taxon>Paraburkholderia</taxon>
    </lineage>
</organism>
<sequence length="49" mass="5244">MTSTPGLSALSEVEPLDETLRAELQHIIDTKTKPPGSLGQLETLARQIG</sequence>
<comment type="caution">
    <text evidence="10">The sequence shown here is derived from an EMBL/GenBank/DDBJ whole genome shotgun (WGS) entry which is preliminary data.</text>
</comment>
<evidence type="ECO:0000256" key="2">
    <source>
        <dbReference type="ARBA" id="ARBA00007110"/>
    </source>
</evidence>
<dbReference type="EMBL" id="ABLD01000004">
    <property type="protein sequence ID" value="EDT11455.1"/>
    <property type="molecule type" value="Genomic_DNA"/>
</dbReference>
<evidence type="ECO:0000256" key="3">
    <source>
        <dbReference type="ARBA" id="ARBA00011991"/>
    </source>
</evidence>
<dbReference type="SUPFAM" id="SSF52733">
    <property type="entry name" value="Nicotinate mononucleotide:5,6-dimethylbenzimidazole phosphoribosyltransferase (CobT)"/>
    <property type="match status" value="1"/>
</dbReference>
<evidence type="ECO:0000256" key="8">
    <source>
        <dbReference type="ARBA" id="ARBA00030686"/>
    </source>
</evidence>
<protein>
    <recommendedName>
        <fullName evidence="4">Nicotinate-nucleotide--dimethylbenzimidazole phosphoribosyltransferase</fullName>
        <ecNumber evidence="3">2.4.2.21</ecNumber>
    </recommendedName>
    <alternativeName>
        <fullName evidence="8">N(1)-alpha-phosphoribosyltransferase</fullName>
    </alternativeName>
</protein>
<comment type="similarity">
    <text evidence="2">Belongs to the CobT family.</text>
</comment>
<proteinExistence type="inferred from homology"/>
<keyword evidence="6 10" id="KW-0328">Glycosyltransferase</keyword>
<dbReference type="InterPro" id="IPR036087">
    <property type="entry name" value="Nict_dMeBzImd_PRibTrfase_sf"/>
</dbReference>
<dbReference type="InterPro" id="IPR003200">
    <property type="entry name" value="Nict_dMeBzImd_PRibTrfase"/>
</dbReference>
<evidence type="ECO:0000256" key="9">
    <source>
        <dbReference type="ARBA" id="ARBA00047340"/>
    </source>
</evidence>
<dbReference type="Pfam" id="PF02277">
    <property type="entry name" value="DBI_PRT"/>
    <property type="match status" value="1"/>
</dbReference>
<name>B1FXB6_PARG4</name>
<evidence type="ECO:0000256" key="4">
    <source>
        <dbReference type="ARBA" id="ARBA00015486"/>
    </source>
</evidence>
<dbReference type="UniPathway" id="UPA00061">
    <property type="reaction ID" value="UER00516"/>
</dbReference>
<comment type="catalytic activity">
    <reaction evidence="9">
        <text>5,6-dimethylbenzimidazole + nicotinate beta-D-ribonucleotide = alpha-ribazole 5'-phosphate + nicotinate + H(+)</text>
        <dbReference type="Rhea" id="RHEA:11196"/>
        <dbReference type="ChEBI" id="CHEBI:15378"/>
        <dbReference type="ChEBI" id="CHEBI:15890"/>
        <dbReference type="ChEBI" id="CHEBI:32544"/>
        <dbReference type="ChEBI" id="CHEBI:57502"/>
        <dbReference type="ChEBI" id="CHEBI:57918"/>
        <dbReference type="EC" id="2.4.2.21"/>
    </reaction>
</comment>
<evidence type="ECO:0000256" key="5">
    <source>
        <dbReference type="ARBA" id="ARBA00022573"/>
    </source>
</evidence>
<evidence type="ECO:0000256" key="1">
    <source>
        <dbReference type="ARBA" id="ARBA00005049"/>
    </source>
</evidence>
<dbReference type="Proteomes" id="UP000005045">
    <property type="component" value="Unassembled WGS sequence"/>
</dbReference>
<dbReference type="InterPro" id="IPR023195">
    <property type="entry name" value="Nict_dMeBzImd_PRibTrfase_N"/>
</dbReference>
<keyword evidence="7 10" id="KW-0808">Transferase</keyword>
<comment type="pathway">
    <text evidence="1">Nucleoside biosynthesis; alpha-ribazole biosynthesis; alpha-ribazole from 5,6-dimethylbenzimidazole: step 1/2.</text>
</comment>